<keyword evidence="7" id="KW-0325">Glycoprotein</keyword>
<evidence type="ECO:0000259" key="9">
    <source>
        <dbReference type="PROSITE" id="PS50258"/>
    </source>
</evidence>
<dbReference type="SMART" id="SM00004">
    <property type="entry name" value="NL"/>
    <property type="match status" value="1"/>
</dbReference>
<dbReference type="PROSITE" id="PS50258">
    <property type="entry name" value="LNR"/>
    <property type="match status" value="1"/>
</dbReference>
<feature type="domain" description="LNR" evidence="9">
    <location>
        <begin position="55"/>
        <end position="96"/>
    </location>
</feature>
<dbReference type="GO" id="GO:0003976">
    <property type="term" value="F:UDP-N-acetylglucosamine-lysosomal-enzyme N-acetylglucosaminephosphotransferase activity"/>
    <property type="evidence" value="ECO:0007669"/>
    <property type="project" value="TreeGrafter"/>
</dbReference>
<keyword evidence="5" id="KW-0472">Membrane</keyword>
<reference evidence="10" key="1">
    <citation type="submission" date="2020-11" db="EMBL/GenBank/DDBJ databases">
        <authorList>
            <person name="Tran Van P."/>
        </authorList>
    </citation>
    <scope>NUCLEOTIDE SEQUENCE</scope>
</reference>
<dbReference type="GO" id="GO:0005794">
    <property type="term" value="C:Golgi apparatus"/>
    <property type="evidence" value="ECO:0007669"/>
    <property type="project" value="TreeGrafter"/>
</dbReference>
<dbReference type="InterPro" id="IPR047141">
    <property type="entry name" value="Stealth"/>
</dbReference>
<dbReference type="PANTHER" id="PTHR24045">
    <property type="match status" value="1"/>
</dbReference>
<dbReference type="GO" id="GO:0046835">
    <property type="term" value="P:carbohydrate phosphorylation"/>
    <property type="evidence" value="ECO:0007669"/>
    <property type="project" value="TreeGrafter"/>
</dbReference>
<sequence length="591" mass="69403">MLALSDPIQPRIHGLSHTFLYLNDDVMLGKEVWPEDFETFAKGQKVYLSWSVPDCSDSCPWSWIGDGACDHTCNNLECTFDGGDCDLNENEISLYDDINVAGYVEEILKMDHIVPKESQEYLFNVEKDINPNKLSNKADRVKRFLDVFKQKEIDIIHRNNITGLSSTIINNFKKNNVTGLNPVSIASKSHYYTIVNNTHADYEKHLKANDISIKFRLLAKIKTFQYPRSLFVKINNLKNFDSKDYVFFLKTLQIASENSTIRPNLFIKQSKLQNKSFIDLRRDILRYLQKNDKLFVENLLENNLTDNINYKKIYTKAHDFYNLQVIKLLQNVMLLYKSSKYIFQNFIENRTEQLKRNGKKIINNNKSFSSKNMQIKTLNILDHHKENLRINFPSLYDKDSIYQIEKLKSNYKAKNDTLKENTLKNKSFHRQKRGLLFCCFINESRLFNTNKLTHNINSKLNEAAENQNFHSRNLLQQNISTKHNKHTRNKTFMQNKIANKSLSKNQNLKKLYKSLHKRKSVDNFAASLIHVNKLLNQKYGFEVRKVPAHMPHLIDREIMEKLQESDDTPKLIVYGQLQYWTDGRMRSEPTN</sequence>
<dbReference type="PANTHER" id="PTHR24045:SF0">
    <property type="entry name" value="N-ACETYLGLUCOSAMINE-1-PHOSPHOTRANSFERASE SUBUNITS ALPHA_BETA"/>
    <property type="match status" value="1"/>
</dbReference>
<keyword evidence="1" id="KW-0808">Transferase</keyword>
<evidence type="ECO:0000256" key="6">
    <source>
        <dbReference type="ARBA" id="ARBA00023157"/>
    </source>
</evidence>
<protein>
    <recommendedName>
        <fullName evidence="9">LNR domain-containing protein</fullName>
    </recommendedName>
</protein>
<keyword evidence="3" id="KW-0677">Repeat</keyword>
<evidence type="ECO:0000313" key="10">
    <source>
        <dbReference type="EMBL" id="CAD7429543.1"/>
    </source>
</evidence>
<keyword evidence="2" id="KW-0812">Transmembrane</keyword>
<dbReference type="EMBL" id="OB794118">
    <property type="protein sequence ID" value="CAD7429543.1"/>
    <property type="molecule type" value="Genomic_DNA"/>
</dbReference>
<evidence type="ECO:0000256" key="1">
    <source>
        <dbReference type="ARBA" id="ARBA00022679"/>
    </source>
</evidence>
<proteinExistence type="predicted"/>
<dbReference type="SUPFAM" id="SSF90193">
    <property type="entry name" value="Notch domain"/>
    <property type="match status" value="1"/>
</dbReference>
<dbReference type="GO" id="GO:0016256">
    <property type="term" value="P:N-glycan processing to lysosome"/>
    <property type="evidence" value="ECO:0007669"/>
    <property type="project" value="TreeGrafter"/>
</dbReference>
<name>A0A7R9EAK2_9NEOP</name>
<organism evidence="10">
    <name type="scientific">Timema monikensis</name>
    <dbReference type="NCBI Taxonomy" id="170555"/>
    <lineage>
        <taxon>Eukaryota</taxon>
        <taxon>Metazoa</taxon>
        <taxon>Ecdysozoa</taxon>
        <taxon>Arthropoda</taxon>
        <taxon>Hexapoda</taxon>
        <taxon>Insecta</taxon>
        <taxon>Pterygota</taxon>
        <taxon>Neoptera</taxon>
        <taxon>Polyneoptera</taxon>
        <taxon>Phasmatodea</taxon>
        <taxon>Timematodea</taxon>
        <taxon>Timematoidea</taxon>
        <taxon>Timematidae</taxon>
        <taxon>Timema</taxon>
    </lineage>
</organism>
<dbReference type="Pfam" id="PF00066">
    <property type="entry name" value="Notch"/>
    <property type="match status" value="1"/>
</dbReference>
<evidence type="ECO:0000256" key="7">
    <source>
        <dbReference type="ARBA" id="ARBA00023180"/>
    </source>
</evidence>
<dbReference type="AlphaFoldDB" id="A0A7R9EAK2"/>
<evidence type="ECO:0000256" key="2">
    <source>
        <dbReference type="ARBA" id="ARBA00022692"/>
    </source>
</evidence>
<accession>A0A7R9EAK2</accession>
<keyword evidence="6" id="KW-1015">Disulfide bond</keyword>
<gene>
    <name evidence="10" type="ORF">TMSB3V08_LOCUS6320</name>
</gene>
<dbReference type="InterPro" id="IPR035993">
    <property type="entry name" value="Notch-like_dom_sf"/>
</dbReference>
<evidence type="ECO:0000256" key="8">
    <source>
        <dbReference type="ARBA" id="ARBA00046288"/>
    </source>
</evidence>
<keyword evidence="4" id="KW-1133">Transmembrane helix</keyword>
<evidence type="ECO:0000256" key="3">
    <source>
        <dbReference type="ARBA" id="ARBA00022737"/>
    </source>
</evidence>
<evidence type="ECO:0000256" key="5">
    <source>
        <dbReference type="ARBA" id="ARBA00023136"/>
    </source>
</evidence>
<dbReference type="InterPro" id="IPR000800">
    <property type="entry name" value="Notch_dom"/>
</dbReference>
<comment type="subcellular location">
    <subcellularLocation>
        <location evidence="8">Endomembrane system</location>
        <topology evidence="8">Single-pass type I membrane protein</topology>
    </subcellularLocation>
</comment>
<dbReference type="Gene3D" id="4.10.470.20">
    <property type="match status" value="1"/>
</dbReference>
<evidence type="ECO:0000256" key="4">
    <source>
        <dbReference type="ARBA" id="ARBA00022989"/>
    </source>
</evidence>